<dbReference type="CDD" id="cd18580">
    <property type="entry name" value="ABC_6TM_ABCC_D2"/>
    <property type="match status" value="1"/>
</dbReference>
<dbReference type="InterPro" id="IPR044726">
    <property type="entry name" value="ABCC_6TM_D2"/>
</dbReference>
<feature type="domain" description="ABC transporter" evidence="11">
    <location>
        <begin position="1198"/>
        <end position="1458"/>
    </location>
</feature>
<dbReference type="InterPro" id="IPR027417">
    <property type="entry name" value="P-loop_NTPase"/>
</dbReference>
<evidence type="ECO:0000259" key="12">
    <source>
        <dbReference type="PROSITE" id="PS50929"/>
    </source>
</evidence>
<dbReference type="Pfam" id="PF00005">
    <property type="entry name" value="ABC_tran"/>
    <property type="match status" value="2"/>
</dbReference>
<keyword evidence="7 10" id="KW-0472">Membrane</keyword>
<evidence type="ECO:0000313" key="13">
    <source>
        <dbReference type="EMBL" id="KAK4464734.1"/>
    </source>
</evidence>
<feature type="region of interest" description="Disordered" evidence="9">
    <location>
        <begin position="822"/>
        <end position="857"/>
    </location>
</feature>
<accession>A0AAV9HV47</accession>
<dbReference type="SUPFAM" id="SSF90123">
    <property type="entry name" value="ABC transporter transmembrane region"/>
    <property type="match status" value="2"/>
</dbReference>
<comment type="function">
    <text evidence="8">ABC-type transporter; part of the gene cluster that mediates the biosynthesis of the phomopsins, a group of hexapeptide mycotoxins which infects lupins and causes lupinosis disease in livestock.</text>
</comment>
<feature type="transmembrane region" description="Helical" evidence="10">
    <location>
        <begin position="1004"/>
        <end position="1036"/>
    </location>
</feature>
<proteinExistence type="predicted"/>
<feature type="transmembrane region" description="Helical" evidence="10">
    <location>
        <begin position="1132"/>
        <end position="1153"/>
    </location>
</feature>
<gene>
    <name evidence="13" type="ORF">QBC42DRAFT_262733</name>
</gene>
<evidence type="ECO:0000256" key="9">
    <source>
        <dbReference type="SAM" id="MobiDB-lite"/>
    </source>
</evidence>
<dbReference type="InterPro" id="IPR036640">
    <property type="entry name" value="ABC1_TM_sf"/>
</dbReference>
<feature type="transmembrane region" description="Helical" evidence="10">
    <location>
        <begin position="311"/>
        <end position="336"/>
    </location>
</feature>
<dbReference type="CDD" id="cd18579">
    <property type="entry name" value="ABC_6TM_ABCC_D1"/>
    <property type="match status" value="1"/>
</dbReference>
<keyword evidence="6 10" id="KW-1133">Transmembrane helix</keyword>
<evidence type="ECO:0000256" key="4">
    <source>
        <dbReference type="ARBA" id="ARBA00022741"/>
    </source>
</evidence>
<feature type="transmembrane region" description="Helical" evidence="10">
    <location>
        <begin position="158"/>
        <end position="177"/>
    </location>
</feature>
<dbReference type="Proteomes" id="UP001321749">
    <property type="component" value="Unassembled WGS sequence"/>
</dbReference>
<feature type="domain" description="ABC transmembrane type-1" evidence="12">
    <location>
        <begin position="885"/>
        <end position="1161"/>
    </location>
</feature>
<dbReference type="PANTHER" id="PTHR24223">
    <property type="entry name" value="ATP-BINDING CASSETTE SUB-FAMILY C"/>
    <property type="match status" value="1"/>
</dbReference>
<dbReference type="FunFam" id="1.20.1560.10:FF:000055">
    <property type="entry name" value="ABC multidrug transporter (Eurofung)"/>
    <property type="match status" value="1"/>
</dbReference>
<dbReference type="SMART" id="SM00382">
    <property type="entry name" value="AAA"/>
    <property type="match status" value="2"/>
</dbReference>
<dbReference type="GO" id="GO:0005524">
    <property type="term" value="F:ATP binding"/>
    <property type="evidence" value="ECO:0007669"/>
    <property type="project" value="UniProtKB-KW"/>
</dbReference>
<reference evidence="13" key="2">
    <citation type="submission" date="2023-06" db="EMBL/GenBank/DDBJ databases">
        <authorList>
            <consortium name="Lawrence Berkeley National Laboratory"/>
            <person name="Mondo S.J."/>
            <person name="Hensen N."/>
            <person name="Bonometti L."/>
            <person name="Westerberg I."/>
            <person name="Brannstrom I.O."/>
            <person name="Guillou S."/>
            <person name="Cros-Aarteil S."/>
            <person name="Calhoun S."/>
            <person name="Haridas S."/>
            <person name="Kuo A."/>
            <person name="Pangilinan J."/>
            <person name="Riley R."/>
            <person name="Labutti K."/>
            <person name="Andreopoulos B."/>
            <person name="Lipzen A."/>
            <person name="Chen C."/>
            <person name="Yanf M."/>
            <person name="Daum C."/>
            <person name="Ng V."/>
            <person name="Clum A."/>
            <person name="Steindorff A."/>
            <person name="Ohm R."/>
            <person name="Martin F."/>
            <person name="Silar P."/>
            <person name="Natvig D."/>
            <person name="Lalanne C."/>
            <person name="Gautier V."/>
            <person name="Ament-Velasquez S.L."/>
            <person name="Kruys A."/>
            <person name="Hutchinson M.I."/>
            <person name="Powell A.J."/>
            <person name="Barry K."/>
            <person name="Miller A.N."/>
            <person name="Grigoriev I.V."/>
            <person name="Debuchy R."/>
            <person name="Gladieux P."/>
            <person name="Thoren M.H."/>
            <person name="Johannesson H."/>
        </authorList>
    </citation>
    <scope>NUCLEOTIDE SEQUENCE</scope>
    <source>
        <strain evidence="13">PSN324</strain>
    </source>
</reference>
<keyword evidence="2" id="KW-0813">Transport</keyword>
<organism evidence="13 14">
    <name type="scientific">Cladorrhinum samala</name>
    <dbReference type="NCBI Taxonomy" id="585594"/>
    <lineage>
        <taxon>Eukaryota</taxon>
        <taxon>Fungi</taxon>
        <taxon>Dikarya</taxon>
        <taxon>Ascomycota</taxon>
        <taxon>Pezizomycotina</taxon>
        <taxon>Sordariomycetes</taxon>
        <taxon>Sordariomycetidae</taxon>
        <taxon>Sordariales</taxon>
        <taxon>Podosporaceae</taxon>
        <taxon>Cladorrhinum</taxon>
    </lineage>
</organism>
<feature type="transmembrane region" description="Helical" evidence="10">
    <location>
        <begin position="491"/>
        <end position="514"/>
    </location>
</feature>
<evidence type="ECO:0000256" key="8">
    <source>
        <dbReference type="ARBA" id="ARBA00059074"/>
    </source>
</evidence>
<evidence type="ECO:0000256" key="10">
    <source>
        <dbReference type="SAM" id="Phobius"/>
    </source>
</evidence>
<dbReference type="PANTHER" id="PTHR24223:SF345">
    <property type="entry name" value="ABC MULTIDRUG TRANSPORTER (EUROFUNG)"/>
    <property type="match status" value="1"/>
</dbReference>
<dbReference type="EMBL" id="MU864945">
    <property type="protein sequence ID" value="KAK4464734.1"/>
    <property type="molecule type" value="Genomic_DNA"/>
</dbReference>
<feature type="transmembrane region" description="Helical" evidence="10">
    <location>
        <begin position="1105"/>
        <end position="1126"/>
    </location>
</feature>
<dbReference type="InterPro" id="IPR050173">
    <property type="entry name" value="ABC_transporter_C-like"/>
</dbReference>
<keyword evidence="5" id="KW-0067">ATP-binding</keyword>
<dbReference type="PROSITE" id="PS50893">
    <property type="entry name" value="ABC_TRANSPORTER_2"/>
    <property type="match status" value="2"/>
</dbReference>
<evidence type="ECO:0000313" key="14">
    <source>
        <dbReference type="Proteomes" id="UP001321749"/>
    </source>
</evidence>
<comment type="caution">
    <text evidence="13">The sequence shown here is derived from an EMBL/GenBank/DDBJ whole genome shotgun (WGS) entry which is preliminary data.</text>
</comment>
<dbReference type="GO" id="GO:0140359">
    <property type="term" value="F:ABC-type transporter activity"/>
    <property type="evidence" value="ECO:0007669"/>
    <property type="project" value="InterPro"/>
</dbReference>
<evidence type="ECO:0000256" key="7">
    <source>
        <dbReference type="ARBA" id="ARBA00023136"/>
    </source>
</evidence>
<dbReference type="GO" id="GO:0016887">
    <property type="term" value="F:ATP hydrolysis activity"/>
    <property type="evidence" value="ECO:0007669"/>
    <property type="project" value="InterPro"/>
</dbReference>
<dbReference type="InterPro" id="IPR011527">
    <property type="entry name" value="ABC1_TM_dom"/>
</dbReference>
<evidence type="ECO:0000256" key="1">
    <source>
        <dbReference type="ARBA" id="ARBA00004141"/>
    </source>
</evidence>
<evidence type="ECO:0000256" key="3">
    <source>
        <dbReference type="ARBA" id="ARBA00022692"/>
    </source>
</evidence>
<evidence type="ECO:0000259" key="11">
    <source>
        <dbReference type="PROSITE" id="PS50893"/>
    </source>
</evidence>
<evidence type="ECO:0000256" key="5">
    <source>
        <dbReference type="ARBA" id="ARBA00022840"/>
    </source>
</evidence>
<feature type="transmembrane region" description="Helical" evidence="10">
    <location>
        <begin position="32"/>
        <end position="52"/>
    </location>
</feature>
<feature type="domain" description="ABC transmembrane type-1" evidence="12">
    <location>
        <begin position="280"/>
        <end position="542"/>
    </location>
</feature>
<feature type="transmembrane region" description="Helical" evidence="10">
    <location>
        <begin position="924"/>
        <end position="945"/>
    </location>
</feature>
<feature type="domain" description="ABC transporter" evidence="11">
    <location>
        <begin position="590"/>
        <end position="819"/>
    </location>
</feature>
<dbReference type="InterPro" id="IPR003439">
    <property type="entry name" value="ABC_transporter-like_ATP-bd"/>
</dbReference>
<evidence type="ECO:0000256" key="6">
    <source>
        <dbReference type="ARBA" id="ARBA00022989"/>
    </source>
</evidence>
<dbReference type="Gene3D" id="1.20.1560.10">
    <property type="entry name" value="ABC transporter type 1, transmembrane domain"/>
    <property type="match status" value="2"/>
</dbReference>
<comment type="subcellular location">
    <subcellularLocation>
        <location evidence="1">Membrane</location>
        <topology evidence="1">Multi-pass membrane protein</topology>
    </subcellularLocation>
</comment>
<dbReference type="PROSITE" id="PS00211">
    <property type="entry name" value="ABC_TRANSPORTER_1"/>
    <property type="match status" value="2"/>
</dbReference>
<keyword evidence="14" id="KW-1185">Reference proteome</keyword>
<dbReference type="InterPro" id="IPR056227">
    <property type="entry name" value="TMD0_ABC"/>
</dbReference>
<dbReference type="InterPro" id="IPR017871">
    <property type="entry name" value="ABC_transporter-like_CS"/>
</dbReference>
<feature type="transmembrane region" description="Helical" evidence="10">
    <location>
        <begin position="64"/>
        <end position="88"/>
    </location>
</feature>
<evidence type="ECO:0000256" key="2">
    <source>
        <dbReference type="ARBA" id="ARBA00022448"/>
    </source>
</evidence>
<protein>
    <submittedName>
        <fullName evidence="13">Canalicular multispecific organic anion transporter 1</fullName>
    </submittedName>
</protein>
<dbReference type="Pfam" id="PF00664">
    <property type="entry name" value="ABC_membrane"/>
    <property type="match status" value="1"/>
</dbReference>
<dbReference type="InterPro" id="IPR044746">
    <property type="entry name" value="ABCC_6TM_D1"/>
</dbReference>
<name>A0AAV9HV47_9PEZI</name>
<dbReference type="GO" id="GO:0016020">
    <property type="term" value="C:membrane"/>
    <property type="evidence" value="ECO:0007669"/>
    <property type="project" value="UniProtKB-SubCell"/>
</dbReference>
<feature type="transmembrane region" description="Helical" evidence="10">
    <location>
        <begin position="408"/>
        <end position="433"/>
    </location>
</feature>
<feature type="transmembrane region" description="Helical" evidence="10">
    <location>
        <begin position="526"/>
        <end position="554"/>
    </location>
</feature>
<keyword evidence="3 10" id="KW-0812">Transmembrane</keyword>
<dbReference type="Pfam" id="PF24357">
    <property type="entry name" value="TMD0_ABC"/>
    <property type="match status" value="1"/>
</dbReference>
<dbReference type="FunFam" id="1.20.1560.10:FF:000066">
    <property type="entry name" value="ABC multidrug transporter (Eurofung)"/>
    <property type="match status" value="1"/>
</dbReference>
<sequence>MDFSGCTGDRSLGPAVRGCRDDFDFTIRFEKVFFSLIPASVFIALSLSRIVHLGRKPFVVTGRYLLSAKLAATCTYGLIQLSLLILSATRIRKFGAFFIPADALTFVSTAFMAMLSYLEHSRSPRPSPFLDGYLFATILLDISQSRTLWLASTTGNEFTYTRLFTSAVAIKALLIIVESQSKARWIVNWDKQTHSPEETTGLYGLGAFFWLNRLLLRGYSRILRLEDLYPLDQNMTAEKLHIKFGHHLEVSKFRGKKQGLARAMFKALAAQFLLPVGPRVAMGAFQFCQPFLIETLLRYLEKPSDSTPKNIGYGLIGATLLIYVGIAVSAAFYWYYQERAVYMGRGLLASAVYLKTTESKLSAGDDSAPLTLMSSDVERIITGSLRVHEFWANTIEVALASWLLSRQIGFAFIGPIVVVIFCIICSTILSRLITPRQKAWMEKIQERVGLTSSVVGQMKHLKISGLTGPVEDSVQAARMAELNVGARFRRVLVGGATVGFMPICLAPVVTFAIASRTLDVTTIFTSMSYIMLLATPLTTLFQDVPGLLVALACFGRIQSFLEKDPRVDFREEVNDDQGSLNGARPTGPSMQVKGSFGWKQDYPAIRDIELEIPDGRLTIVVGPVASGKSTMCKVLLGDVPVQNGRVLTKRWAARKIGYCDQTPYLSNATIRENIVGFSDFDQERYDEVIEATMLHPDLDFLPNGGNTKVGSGGLTLSGGQKQRVALARALYHDTNFFVFDDILSGLDADTEEQVFRRVFGPDGLLRRRHATAVLCTHSVRHLPSADHVVALGLDGNIAEQGTFQQLVAKGGYVFKLDVKGNGESSSSEGDNLLTEPSVSKSKPKILRPRSETATQPTNLARATGDWTVYRHYFARVDTPSILTFLVFGISWGFCRNFATIWLKFWSEDVSSQHPSHSDAYWNGLYALFQVGTLLSLFFLAIIILTSMIKVTGAKLHEETLSTVMNAPLKFFTTTDIGVVTNLFSQDMTLIDGQLPMSLTNLAPYVFECLGMAVVIATASPYLAITYPFLAAVLYGLQKFYLQTSRQIRLLDLEAKSPLYSHFIDTMKGITTYRAFGWVPDGINKNNALLDTSQRPAYLLAMIQRWLGFSLQIITALLAISVVTLSTQLRSNTAFTGASLVTLMSFGESLSYIIKFYTMLETSIGAVSRLKTFSETVESENKEGEDLTPPKEWPSAGCIEINGVSASYGTDEDVTGGEHLALKDMTLSISPGEKVAICGRSGSGKSSLILLLLRLLDPTSTSPALITIDSLPLTRIPRRLLRTLILAIPQDPVFLPGSNSSFLSNLDPLHLSSPEEAQSALETVSLWPFVSSRGGLNAPMTGDTLSQGQKQLFSLARAILRRRLRAKERQAVFGTGAEDGGILLLDEVSSSVDKDTDEQMQRIIMDEFRDYTIVMVSHRLGMVMGFDTVVVMEEGRIVETGKPTELVEMEGSRFKDLWTIGKNGKS</sequence>
<feature type="transmembrane region" description="Helical" evidence="10">
    <location>
        <begin position="881"/>
        <end position="904"/>
    </location>
</feature>
<reference evidence="13" key="1">
    <citation type="journal article" date="2023" name="Mol. Phylogenet. Evol.">
        <title>Genome-scale phylogeny and comparative genomics of the fungal order Sordariales.</title>
        <authorList>
            <person name="Hensen N."/>
            <person name="Bonometti L."/>
            <person name="Westerberg I."/>
            <person name="Brannstrom I.O."/>
            <person name="Guillou S."/>
            <person name="Cros-Aarteil S."/>
            <person name="Calhoun S."/>
            <person name="Haridas S."/>
            <person name="Kuo A."/>
            <person name="Mondo S."/>
            <person name="Pangilinan J."/>
            <person name="Riley R."/>
            <person name="LaButti K."/>
            <person name="Andreopoulos B."/>
            <person name="Lipzen A."/>
            <person name="Chen C."/>
            <person name="Yan M."/>
            <person name="Daum C."/>
            <person name="Ng V."/>
            <person name="Clum A."/>
            <person name="Steindorff A."/>
            <person name="Ohm R.A."/>
            <person name="Martin F."/>
            <person name="Silar P."/>
            <person name="Natvig D.O."/>
            <person name="Lalanne C."/>
            <person name="Gautier V."/>
            <person name="Ament-Velasquez S.L."/>
            <person name="Kruys A."/>
            <person name="Hutchinson M.I."/>
            <person name="Powell A.J."/>
            <person name="Barry K."/>
            <person name="Miller A.N."/>
            <person name="Grigoriev I.V."/>
            <person name="Debuchy R."/>
            <person name="Gladieux P."/>
            <person name="Hiltunen Thoren M."/>
            <person name="Johannesson H."/>
        </authorList>
    </citation>
    <scope>NUCLEOTIDE SEQUENCE</scope>
    <source>
        <strain evidence="13">PSN324</strain>
    </source>
</reference>
<keyword evidence="4" id="KW-0547">Nucleotide-binding</keyword>
<dbReference type="SUPFAM" id="SSF52540">
    <property type="entry name" value="P-loop containing nucleoside triphosphate hydrolases"/>
    <property type="match status" value="2"/>
</dbReference>
<dbReference type="Gene3D" id="3.40.50.300">
    <property type="entry name" value="P-loop containing nucleotide triphosphate hydrolases"/>
    <property type="match status" value="2"/>
</dbReference>
<feature type="transmembrane region" description="Helical" evidence="10">
    <location>
        <begin position="94"/>
        <end position="118"/>
    </location>
</feature>
<dbReference type="InterPro" id="IPR003593">
    <property type="entry name" value="AAA+_ATPase"/>
</dbReference>
<dbReference type="PROSITE" id="PS50929">
    <property type="entry name" value="ABC_TM1F"/>
    <property type="match status" value="2"/>
</dbReference>